<reference evidence="1" key="1">
    <citation type="journal article" date="2022" name="bioRxiv">
        <title>Sequencing and chromosome-scale assembly of the giantPleurodeles waltlgenome.</title>
        <authorList>
            <person name="Brown T."/>
            <person name="Elewa A."/>
            <person name="Iarovenko S."/>
            <person name="Subramanian E."/>
            <person name="Araus A.J."/>
            <person name="Petzold A."/>
            <person name="Susuki M."/>
            <person name="Suzuki K.-i.T."/>
            <person name="Hayashi T."/>
            <person name="Toyoda A."/>
            <person name="Oliveira C."/>
            <person name="Osipova E."/>
            <person name="Leigh N.D."/>
            <person name="Simon A."/>
            <person name="Yun M.H."/>
        </authorList>
    </citation>
    <scope>NUCLEOTIDE SEQUENCE</scope>
    <source>
        <strain evidence="1">20211129_DDA</strain>
        <tissue evidence="1">Liver</tissue>
    </source>
</reference>
<dbReference type="AlphaFoldDB" id="A0AAV7KWR8"/>
<dbReference type="Proteomes" id="UP001066276">
    <property type="component" value="Chromosome 12"/>
</dbReference>
<evidence type="ECO:0000313" key="1">
    <source>
        <dbReference type="EMBL" id="KAJ1083946.1"/>
    </source>
</evidence>
<dbReference type="EMBL" id="JANPWB010000016">
    <property type="protein sequence ID" value="KAJ1083946.1"/>
    <property type="molecule type" value="Genomic_DNA"/>
</dbReference>
<keyword evidence="2" id="KW-1185">Reference proteome</keyword>
<comment type="caution">
    <text evidence="1">The sequence shown here is derived from an EMBL/GenBank/DDBJ whole genome shotgun (WGS) entry which is preliminary data.</text>
</comment>
<protein>
    <submittedName>
        <fullName evidence="1">Uncharacterized protein</fullName>
    </submittedName>
</protein>
<sequence length="75" mass="8170">MLGVSGADAGMDLECELDYEDDEEELEEKVKHVPGADNNIADTLSHSQPQRFCSLAPGVDVLKTQIPLEVKELAD</sequence>
<name>A0AAV7KWR8_PLEWA</name>
<proteinExistence type="predicted"/>
<accession>A0AAV7KWR8</accession>
<organism evidence="1 2">
    <name type="scientific">Pleurodeles waltl</name>
    <name type="common">Iberian ribbed newt</name>
    <dbReference type="NCBI Taxonomy" id="8319"/>
    <lineage>
        <taxon>Eukaryota</taxon>
        <taxon>Metazoa</taxon>
        <taxon>Chordata</taxon>
        <taxon>Craniata</taxon>
        <taxon>Vertebrata</taxon>
        <taxon>Euteleostomi</taxon>
        <taxon>Amphibia</taxon>
        <taxon>Batrachia</taxon>
        <taxon>Caudata</taxon>
        <taxon>Salamandroidea</taxon>
        <taxon>Salamandridae</taxon>
        <taxon>Pleurodelinae</taxon>
        <taxon>Pleurodeles</taxon>
    </lineage>
</organism>
<evidence type="ECO:0000313" key="2">
    <source>
        <dbReference type="Proteomes" id="UP001066276"/>
    </source>
</evidence>
<gene>
    <name evidence="1" type="ORF">NDU88_004101</name>
</gene>